<evidence type="ECO:0000313" key="2">
    <source>
        <dbReference type="Proteomes" id="UP001345963"/>
    </source>
</evidence>
<protein>
    <submittedName>
        <fullName evidence="1">Uncharacterized protein</fullName>
    </submittedName>
</protein>
<dbReference type="Proteomes" id="UP001345963">
    <property type="component" value="Unassembled WGS sequence"/>
</dbReference>
<comment type="caution">
    <text evidence="1">The sequence shown here is derived from an EMBL/GenBank/DDBJ whole genome shotgun (WGS) entry which is preliminary data.</text>
</comment>
<organism evidence="1 2">
    <name type="scientific">Ataeniobius toweri</name>
    <dbReference type="NCBI Taxonomy" id="208326"/>
    <lineage>
        <taxon>Eukaryota</taxon>
        <taxon>Metazoa</taxon>
        <taxon>Chordata</taxon>
        <taxon>Craniata</taxon>
        <taxon>Vertebrata</taxon>
        <taxon>Euteleostomi</taxon>
        <taxon>Actinopterygii</taxon>
        <taxon>Neopterygii</taxon>
        <taxon>Teleostei</taxon>
        <taxon>Neoteleostei</taxon>
        <taxon>Acanthomorphata</taxon>
        <taxon>Ovalentaria</taxon>
        <taxon>Atherinomorphae</taxon>
        <taxon>Cyprinodontiformes</taxon>
        <taxon>Goodeidae</taxon>
        <taxon>Ataeniobius</taxon>
    </lineage>
</organism>
<name>A0ABU7AJB3_9TELE</name>
<gene>
    <name evidence="1" type="ORF">ATANTOWER_016142</name>
</gene>
<sequence>MLSCRAQVIATFPNDGARFSKNLFLFSYSTQKNNYTNININHLANVDYHTALFCLYLLDVLCLMLCSDFRDFLGKAEITGFQRNNEKENDASSCDFSKCVAMGNTRSIY</sequence>
<evidence type="ECO:0000313" key="1">
    <source>
        <dbReference type="EMBL" id="MED6238296.1"/>
    </source>
</evidence>
<proteinExistence type="predicted"/>
<accession>A0ABU7AJB3</accession>
<reference evidence="1 2" key="1">
    <citation type="submission" date="2021-07" db="EMBL/GenBank/DDBJ databases">
        <authorList>
            <person name="Palmer J.M."/>
        </authorList>
    </citation>
    <scope>NUCLEOTIDE SEQUENCE [LARGE SCALE GENOMIC DNA]</scope>
    <source>
        <strain evidence="1 2">AT_MEX2019</strain>
        <tissue evidence="1">Muscle</tissue>
    </source>
</reference>
<dbReference type="EMBL" id="JAHUTI010020004">
    <property type="protein sequence ID" value="MED6238296.1"/>
    <property type="molecule type" value="Genomic_DNA"/>
</dbReference>
<keyword evidence="2" id="KW-1185">Reference proteome</keyword>